<dbReference type="GO" id="GO:0004358">
    <property type="term" value="F:L-glutamate N-acetyltransferase activity, acting on acetyl-L-ornithine as donor"/>
    <property type="evidence" value="ECO:0007669"/>
    <property type="project" value="UniProtKB-EC"/>
</dbReference>
<keyword evidence="8 10" id="KW-0012">Acyltransferase</keyword>
<accession>A0A3B0XXQ8</accession>
<organism evidence="10">
    <name type="scientific">hydrothermal vent metagenome</name>
    <dbReference type="NCBI Taxonomy" id="652676"/>
    <lineage>
        <taxon>unclassified sequences</taxon>
        <taxon>metagenomes</taxon>
        <taxon>ecological metagenomes</taxon>
    </lineage>
</organism>
<dbReference type="CDD" id="cd02152">
    <property type="entry name" value="OAT"/>
    <property type="match status" value="1"/>
</dbReference>
<protein>
    <recommendedName>
        <fullName evidence="3">glutamate N-acetyltransferase</fullName>
        <ecNumber evidence="3">2.3.1.35</ecNumber>
    </recommendedName>
</protein>
<dbReference type="PANTHER" id="PTHR23100:SF0">
    <property type="entry name" value="ARGININE BIOSYNTHESIS BIFUNCTIONAL PROTEIN ARGJ, MITOCHONDRIAL"/>
    <property type="match status" value="1"/>
</dbReference>
<evidence type="ECO:0000256" key="4">
    <source>
        <dbReference type="ARBA" id="ARBA00022571"/>
    </source>
</evidence>
<dbReference type="SUPFAM" id="SSF56266">
    <property type="entry name" value="DmpA/ArgJ-like"/>
    <property type="match status" value="1"/>
</dbReference>
<dbReference type="FunFam" id="3.10.20.340:FF:000001">
    <property type="entry name" value="Arginine biosynthesis bifunctional protein ArgJ, chloroplastic"/>
    <property type="match status" value="1"/>
</dbReference>
<dbReference type="Gene3D" id="3.60.70.12">
    <property type="entry name" value="L-amino peptidase D-ALA esterase/amidase"/>
    <property type="match status" value="1"/>
</dbReference>
<dbReference type="FunFam" id="3.60.70.12:FF:000001">
    <property type="entry name" value="Arginine biosynthesis bifunctional protein ArgJ, chloroplastic"/>
    <property type="match status" value="1"/>
</dbReference>
<dbReference type="Pfam" id="PF01960">
    <property type="entry name" value="ArgJ"/>
    <property type="match status" value="1"/>
</dbReference>
<dbReference type="GO" id="GO:0006592">
    <property type="term" value="P:ornithine biosynthetic process"/>
    <property type="evidence" value="ECO:0007669"/>
    <property type="project" value="TreeGrafter"/>
</dbReference>
<keyword evidence="5" id="KW-0028">Amino-acid biosynthesis</keyword>
<dbReference type="NCBIfam" id="NF003802">
    <property type="entry name" value="PRK05388.1"/>
    <property type="match status" value="1"/>
</dbReference>
<dbReference type="NCBIfam" id="TIGR00120">
    <property type="entry name" value="ArgJ"/>
    <property type="match status" value="1"/>
</dbReference>
<proteinExistence type="inferred from homology"/>
<dbReference type="GO" id="GO:0006526">
    <property type="term" value="P:L-arginine biosynthetic process"/>
    <property type="evidence" value="ECO:0007669"/>
    <property type="project" value="UniProtKB-KW"/>
</dbReference>
<sequence length="410" mass="43197">MSTIENTVSNISEGNAQAVAGIKLGSANSHSKYQDRDDLVLLQIDAEASVAAVFTQNLFCAAPVIVAQEHMQQSTPQYLLINAGNANAGTGDQGLHSARSLCQTVAALTHCQPSEVIPFSTGVIGESMAVEAYAKAIPFAFENLSADGWALAANSILTTDLVSKTASVNIELDGVAVTISGMCKGSGMIHPNMATMLAYVATDVSIAPELLPLLLESAVGQSFNSITVDGDTSTNDACVLIATHQADNKKIEKNSQSAQLFAEALNLLMISLAQQIIRDGEGATKFITLNVTGAIDKDSAKTVAFTVAHSPLVKTALFASDPNWGRILAAIGRAPVKALNINTIDIALGQVPVIEKGLPAEHYTEEKGMAIFSESEIVININLGNGQGRATVWTTDLSYDYVKINAEYRS</sequence>
<dbReference type="InterPro" id="IPR042195">
    <property type="entry name" value="ArgJ_beta_C"/>
</dbReference>
<dbReference type="InterPro" id="IPR002813">
    <property type="entry name" value="Arg_biosynth_ArgJ"/>
</dbReference>
<reference evidence="10" key="1">
    <citation type="submission" date="2018-06" db="EMBL/GenBank/DDBJ databases">
        <authorList>
            <person name="Zhirakovskaya E."/>
        </authorList>
    </citation>
    <scope>NUCLEOTIDE SEQUENCE</scope>
</reference>
<keyword evidence="4" id="KW-0055">Arginine biosynthesis</keyword>
<evidence type="ECO:0000256" key="6">
    <source>
        <dbReference type="ARBA" id="ARBA00022679"/>
    </source>
</evidence>
<evidence type="ECO:0000256" key="8">
    <source>
        <dbReference type="ARBA" id="ARBA00023315"/>
    </source>
</evidence>
<comment type="catalytic activity">
    <reaction evidence="9">
        <text>N(2)-acetyl-L-ornithine + L-glutamate = N-acetyl-L-glutamate + L-ornithine</text>
        <dbReference type="Rhea" id="RHEA:15349"/>
        <dbReference type="ChEBI" id="CHEBI:29985"/>
        <dbReference type="ChEBI" id="CHEBI:44337"/>
        <dbReference type="ChEBI" id="CHEBI:46911"/>
        <dbReference type="ChEBI" id="CHEBI:57805"/>
        <dbReference type="EC" id="2.3.1.35"/>
    </reaction>
</comment>
<comment type="subunit">
    <text evidence="2">Heterotetramer of two alpha and two beta chains.</text>
</comment>
<gene>
    <name evidence="10" type="ORF">MNBD_GAMMA12-1716</name>
</gene>
<evidence type="ECO:0000256" key="5">
    <source>
        <dbReference type="ARBA" id="ARBA00022605"/>
    </source>
</evidence>
<dbReference type="HAMAP" id="MF_01106">
    <property type="entry name" value="ArgJ"/>
    <property type="match status" value="1"/>
</dbReference>
<keyword evidence="6 10" id="KW-0808">Transferase</keyword>
<evidence type="ECO:0000256" key="7">
    <source>
        <dbReference type="ARBA" id="ARBA00022813"/>
    </source>
</evidence>
<name>A0A3B0XXQ8_9ZZZZ</name>
<evidence type="ECO:0000256" key="9">
    <source>
        <dbReference type="ARBA" id="ARBA00049439"/>
    </source>
</evidence>
<evidence type="ECO:0000256" key="1">
    <source>
        <dbReference type="ARBA" id="ARBA00006774"/>
    </source>
</evidence>
<dbReference type="PANTHER" id="PTHR23100">
    <property type="entry name" value="ARGININE BIOSYNTHESIS BIFUNCTIONAL PROTEIN ARGJ"/>
    <property type="match status" value="1"/>
</dbReference>
<evidence type="ECO:0000256" key="3">
    <source>
        <dbReference type="ARBA" id="ARBA00013264"/>
    </source>
</evidence>
<dbReference type="InterPro" id="IPR016117">
    <property type="entry name" value="ArgJ-like_dom_sf"/>
</dbReference>
<dbReference type="EC" id="2.3.1.35" evidence="3"/>
<keyword evidence="7" id="KW-0068">Autocatalytic cleavage</keyword>
<dbReference type="AlphaFoldDB" id="A0A3B0XXQ8"/>
<dbReference type="GO" id="GO:0004042">
    <property type="term" value="F:L-glutamate N-acetyltransferase activity"/>
    <property type="evidence" value="ECO:0007669"/>
    <property type="project" value="TreeGrafter"/>
</dbReference>
<comment type="similarity">
    <text evidence="1">Belongs to the ArgJ family.</text>
</comment>
<evidence type="ECO:0000256" key="2">
    <source>
        <dbReference type="ARBA" id="ARBA00011475"/>
    </source>
</evidence>
<dbReference type="Gene3D" id="3.10.20.340">
    <property type="entry name" value="ArgJ beta chain, C-terminal domain"/>
    <property type="match status" value="1"/>
</dbReference>
<evidence type="ECO:0000313" key="10">
    <source>
        <dbReference type="EMBL" id="VAW72321.1"/>
    </source>
</evidence>
<dbReference type="EMBL" id="UOFL01000036">
    <property type="protein sequence ID" value="VAW72321.1"/>
    <property type="molecule type" value="Genomic_DNA"/>
</dbReference>